<dbReference type="GO" id="GO:0009245">
    <property type="term" value="P:lipid A biosynthetic process"/>
    <property type="evidence" value="ECO:0007669"/>
    <property type="project" value="UniProtKB-KW"/>
</dbReference>
<dbReference type="Pfam" id="PF00132">
    <property type="entry name" value="Hexapep"/>
    <property type="match status" value="2"/>
</dbReference>
<keyword evidence="10" id="KW-1185">Reference proteome</keyword>
<dbReference type="AlphaFoldDB" id="A0A4R1R048"/>
<evidence type="ECO:0000256" key="2">
    <source>
        <dbReference type="ARBA" id="ARBA00022516"/>
    </source>
</evidence>
<dbReference type="RefSeq" id="WP_132016757.1">
    <property type="nucleotide sequence ID" value="NZ_SLUN01000041.1"/>
</dbReference>
<feature type="domain" description="UDP N-acetylglucosamine O-acyltransferase C-terminal" evidence="8">
    <location>
        <begin position="178"/>
        <end position="259"/>
    </location>
</feature>
<accession>A0A4R1R048</accession>
<name>A0A4R1R048_HYDET</name>
<dbReference type="PANTHER" id="PTHR43480:SF1">
    <property type="entry name" value="ACYL-[ACYL-CARRIER-PROTEIN]--UDP-N-ACETYLGLUCOSAMINE O-ACYLTRANSFERASE, MITOCHONDRIAL-RELATED"/>
    <property type="match status" value="1"/>
</dbReference>
<dbReference type="Proteomes" id="UP000295008">
    <property type="component" value="Unassembled WGS sequence"/>
</dbReference>
<evidence type="ECO:0000256" key="3">
    <source>
        <dbReference type="ARBA" id="ARBA00022556"/>
    </source>
</evidence>
<keyword evidence="7 9" id="KW-0012">Acyltransferase</keyword>
<evidence type="ECO:0000313" key="10">
    <source>
        <dbReference type="Proteomes" id="UP000295008"/>
    </source>
</evidence>
<dbReference type="Gene3D" id="1.20.1180.10">
    <property type="entry name" value="Udp N-acetylglucosamine O-acyltransferase, C-terminal domain"/>
    <property type="match status" value="1"/>
</dbReference>
<dbReference type="NCBIfam" id="TIGR01852">
    <property type="entry name" value="lipid_A_lpxA"/>
    <property type="match status" value="1"/>
</dbReference>
<organism evidence="9 10">
    <name type="scientific">Hydrogenispora ethanolica</name>
    <dbReference type="NCBI Taxonomy" id="1082276"/>
    <lineage>
        <taxon>Bacteria</taxon>
        <taxon>Bacillati</taxon>
        <taxon>Bacillota</taxon>
        <taxon>Hydrogenispora</taxon>
    </lineage>
</organism>
<keyword evidence="3" id="KW-0441">Lipid A biosynthesis</keyword>
<dbReference type="PIRSF" id="PIRSF000456">
    <property type="entry name" value="UDP-GlcNAc_acltr"/>
    <property type="match status" value="1"/>
</dbReference>
<sequence>MNIATEPVSPRAILHPNARIGKNVTIGPYSEIHEHVTIGDDCVIGPHAIIAGHTSIGRGTRVGQGSFIGGALDEFASDTDGPVLRIGERNTFREQVRICGGSGGRATTIGRGNLIMAYAQVGPDCVIGDGVIITSHVQLGAGVIMEDRSRIGGLSTVAGGCRVGELAMIGHNSAVFHDVPPFVLVDGNPATAYGLNKVGLERYGMTQQAASALKCAYRMLFRAGQPLAEAIRQIDREIPHDREIDHLLEFLRGAARGIVH</sequence>
<dbReference type="PANTHER" id="PTHR43480">
    <property type="entry name" value="ACYL-[ACYL-CARRIER-PROTEIN]--UDP-N-ACETYLGLUCOSAMINE O-ACYLTRANSFERASE"/>
    <property type="match status" value="1"/>
</dbReference>
<evidence type="ECO:0000256" key="5">
    <source>
        <dbReference type="ARBA" id="ARBA00022737"/>
    </source>
</evidence>
<dbReference type="Pfam" id="PF13720">
    <property type="entry name" value="Acetyltransf_11"/>
    <property type="match status" value="1"/>
</dbReference>
<dbReference type="SUPFAM" id="SSF51161">
    <property type="entry name" value="Trimeric LpxA-like enzymes"/>
    <property type="match status" value="1"/>
</dbReference>
<keyword evidence="5" id="KW-0677">Repeat</keyword>
<dbReference type="InterPro" id="IPR010137">
    <property type="entry name" value="Lipid_A_LpxA"/>
</dbReference>
<proteinExistence type="predicted"/>
<gene>
    <name evidence="9" type="ORF">EDC14_104124</name>
</gene>
<dbReference type="InterPro" id="IPR037157">
    <property type="entry name" value="Acetyltransf_C_sf"/>
</dbReference>
<dbReference type="GO" id="GO:0016020">
    <property type="term" value="C:membrane"/>
    <property type="evidence" value="ECO:0007669"/>
    <property type="project" value="GOC"/>
</dbReference>
<dbReference type="PROSITE" id="PS00101">
    <property type="entry name" value="HEXAPEP_TRANSFERASES"/>
    <property type="match status" value="1"/>
</dbReference>
<comment type="caution">
    <text evidence="9">The sequence shown here is derived from an EMBL/GenBank/DDBJ whole genome shotgun (WGS) entry which is preliminary data.</text>
</comment>
<dbReference type="NCBIfam" id="NF003657">
    <property type="entry name" value="PRK05289.1"/>
    <property type="match status" value="1"/>
</dbReference>
<evidence type="ECO:0000256" key="4">
    <source>
        <dbReference type="ARBA" id="ARBA00022679"/>
    </source>
</evidence>
<keyword evidence="4 9" id="KW-0808">Transferase</keyword>
<evidence type="ECO:0000256" key="7">
    <source>
        <dbReference type="ARBA" id="ARBA00023315"/>
    </source>
</evidence>
<keyword evidence="1" id="KW-0963">Cytoplasm</keyword>
<dbReference type="OrthoDB" id="9782926at2"/>
<dbReference type="InterPro" id="IPR011004">
    <property type="entry name" value="Trimer_LpxA-like_sf"/>
</dbReference>
<evidence type="ECO:0000259" key="8">
    <source>
        <dbReference type="Pfam" id="PF13720"/>
    </source>
</evidence>
<keyword evidence="2" id="KW-0444">Lipid biosynthesis</keyword>
<dbReference type="GO" id="GO:0008780">
    <property type="term" value="F:acyl-[acyl-carrier-protein]-UDP-N-acetylglucosamine O-acyltransferase activity"/>
    <property type="evidence" value="ECO:0007669"/>
    <property type="project" value="InterPro"/>
</dbReference>
<evidence type="ECO:0000256" key="1">
    <source>
        <dbReference type="ARBA" id="ARBA00022490"/>
    </source>
</evidence>
<keyword evidence="6" id="KW-0443">Lipid metabolism</keyword>
<dbReference type="InterPro" id="IPR018357">
    <property type="entry name" value="Hexapep_transf_CS"/>
</dbReference>
<evidence type="ECO:0000313" key="9">
    <source>
        <dbReference type="EMBL" id="TCL58631.1"/>
    </source>
</evidence>
<reference evidence="9 10" key="1">
    <citation type="submission" date="2019-03" db="EMBL/GenBank/DDBJ databases">
        <title>Genomic Encyclopedia of Type Strains, Phase IV (KMG-IV): sequencing the most valuable type-strain genomes for metagenomic binning, comparative biology and taxonomic classification.</title>
        <authorList>
            <person name="Goeker M."/>
        </authorList>
    </citation>
    <scope>NUCLEOTIDE SEQUENCE [LARGE SCALE GENOMIC DNA]</scope>
    <source>
        <strain evidence="9 10">LX-B</strain>
    </source>
</reference>
<protein>
    <submittedName>
        <fullName evidence="9">Acyl-[acyl-carrier-protein]--UDP-N-acetylglucosamine O-acyltransferase</fullName>
    </submittedName>
</protein>
<dbReference type="EMBL" id="SLUN01000041">
    <property type="protein sequence ID" value="TCL58631.1"/>
    <property type="molecule type" value="Genomic_DNA"/>
</dbReference>
<dbReference type="InterPro" id="IPR001451">
    <property type="entry name" value="Hexapep"/>
</dbReference>
<dbReference type="Gene3D" id="2.160.10.10">
    <property type="entry name" value="Hexapeptide repeat proteins"/>
    <property type="match status" value="1"/>
</dbReference>
<dbReference type="InterPro" id="IPR029098">
    <property type="entry name" value="Acetyltransf_C"/>
</dbReference>
<evidence type="ECO:0000256" key="6">
    <source>
        <dbReference type="ARBA" id="ARBA00023098"/>
    </source>
</evidence>